<organism evidence="2 3">
    <name type="scientific">Lucilia cuprina</name>
    <name type="common">Green bottle fly</name>
    <name type="synonym">Australian sheep blowfly</name>
    <dbReference type="NCBI Taxonomy" id="7375"/>
    <lineage>
        <taxon>Eukaryota</taxon>
        <taxon>Metazoa</taxon>
        <taxon>Ecdysozoa</taxon>
        <taxon>Arthropoda</taxon>
        <taxon>Hexapoda</taxon>
        <taxon>Insecta</taxon>
        <taxon>Pterygota</taxon>
        <taxon>Neoptera</taxon>
        <taxon>Endopterygota</taxon>
        <taxon>Diptera</taxon>
        <taxon>Brachycera</taxon>
        <taxon>Muscomorpha</taxon>
        <taxon>Oestroidea</taxon>
        <taxon>Calliphoridae</taxon>
        <taxon>Luciliinae</taxon>
        <taxon>Lucilia</taxon>
    </lineage>
</organism>
<evidence type="ECO:0000256" key="1">
    <source>
        <dbReference type="SAM" id="MobiDB-lite"/>
    </source>
</evidence>
<comment type="caution">
    <text evidence="2">The sequence shown here is derived from an EMBL/GenBank/DDBJ whole genome shotgun (WGS) entry which is preliminary data.</text>
</comment>
<accession>A0A0L0C418</accession>
<keyword evidence="3" id="KW-1185">Reference proteome</keyword>
<dbReference type="OrthoDB" id="8018617at2759"/>
<gene>
    <name evidence="2" type="ORF">FF38_02355</name>
</gene>
<proteinExistence type="predicted"/>
<sequence length="277" mass="31882">MATLVGANFFVYFTTTDDTERVRCKLCNKSLMANRRFNLKQHLKQTHKIEVSSANSKVKHGSVEKKSKRNEILPSTSSEIDENRTEDNADNFFDMNSQSMDSNDSDTLALPSGIEVKTVRVQEIRLKDKTSDEVVEQGVTYEIENLNENNAETSTQNNTNQALQTDTFVEPIPLPKLHRFKRVLSDPLNEPILPKKTTNFEPQLKKKRDNVVGDDPLDESNSTNNDNFAQWAKKKIQLLEIELLEMRNYKHKLELYEKEQQLKVASSKFTRDIRGTQ</sequence>
<feature type="compositionally biased region" description="Basic and acidic residues" evidence="1">
    <location>
        <begin position="61"/>
        <end position="71"/>
    </location>
</feature>
<feature type="region of interest" description="Disordered" evidence="1">
    <location>
        <begin position="50"/>
        <end position="84"/>
    </location>
</feature>
<dbReference type="Proteomes" id="UP000037069">
    <property type="component" value="Unassembled WGS sequence"/>
</dbReference>
<evidence type="ECO:0000313" key="3">
    <source>
        <dbReference type="Proteomes" id="UP000037069"/>
    </source>
</evidence>
<evidence type="ECO:0000313" key="2">
    <source>
        <dbReference type="EMBL" id="KNC27025.1"/>
    </source>
</evidence>
<dbReference type="AlphaFoldDB" id="A0A0L0C418"/>
<protein>
    <recommendedName>
        <fullName evidence="4">BED-type domain-containing protein</fullName>
    </recommendedName>
</protein>
<feature type="region of interest" description="Disordered" evidence="1">
    <location>
        <begin position="194"/>
        <end position="225"/>
    </location>
</feature>
<dbReference type="EMBL" id="JRES01000940">
    <property type="protein sequence ID" value="KNC27025.1"/>
    <property type="molecule type" value="Genomic_DNA"/>
</dbReference>
<evidence type="ECO:0008006" key="4">
    <source>
        <dbReference type="Google" id="ProtNLM"/>
    </source>
</evidence>
<name>A0A0L0C418_LUCCU</name>
<reference evidence="2 3" key="1">
    <citation type="journal article" date="2015" name="Nat. Commun.">
        <title>Lucilia cuprina genome unlocks parasitic fly biology to underpin future interventions.</title>
        <authorList>
            <person name="Anstead C.A."/>
            <person name="Korhonen P.K."/>
            <person name="Young N.D."/>
            <person name="Hall R.S."/>
            <person name="Jex A.R."/>
            <person name="Murali S.C."/>
            <person name="Hughes D.S."/>
            <person name="Lee S.F."/>
            <person name="Perry T."/>
            <person name="Stroehlein A.J."/>
            <person name="Ansell B.R."/>
            <person name="Breugelmans B."/>
            <person name="Hofmann A."/>
            <person name="Qu J."/>
            <person name="Dugan S."/>
            <person name="Lee S.L."/>
            <person name="Chao H."/>
            <person name="Dinh H."/>
            <person name="Han Y."/>
            <person name="Doddapaneni H.V."/>
            <person name="Worley K.C."/>
            <person name="Muzny D.M."/>
            <person name="Ioannidis P."/>
            <person name="Waterhouse R.M."/>
            <person name="Zdobnov E.M."/>
            <person name="James P.J."/>
            <person name="Bagnall N.H."/>
            <person name="Kotze A.C."/>
            <person name="Gibbs R.A."/>
            <person name="Richards S."/>
            <person name="Batterham P."/>
            <person name="Gasser R.B."/>
        </authorList>
    </citation>
    <scope>NUCLEOTIDE SEQUENCE [LARGE SCALE GENOMIC DNA]</scope>
    <source>
        <strain evidence="2 3">LS</strain>
        <tissue evidence="2">Full body</tissue>
    </source>
</reference>